<sequence>MVIALPPQRAIIAIYVSTVIFVAQSIGASHIILNLRKYSSERPENIVSGINFAERRTIMGELSRQIVSDFVVDDTAVFAGSSSRTFYAVAID</sequence>
<feature type="transmembrane region" description="Helical" evidence="1">
    <location>
        <begin position="12"/>
        <end position="33"/>
    </location>
</feature>
<evidence type="ECO:0000313" key="3">
    <source>
        <dbReference type="Proteomes" id="UP000294933"/>
    </source>
</evidence>
<evidence type="ECO:0000313" key="2">
    <source>
        <dbReference type="EMBL" id="TDL18580.1"/>
    </source>
</evidence>
<accession>A0A4Y7PVM1</accession>
<organism evidence="2 3">
    <name type="scientific">Rickenella mellea</name>
    <dbReference type="NCBI Taxonomy" id="50990"/>
    <lineage>
        <taxon>Eukaryota</taxon>
        <taxon>Fungi</taxon>
        <taxon>Dikarya</taxon>
        <taxon>Basidiomycota</taxon>
        <taxon>Agaricomycotina</taxon>
        <taxon>Agaricomycetes</taxon>
        <taxon>Hymenochaetales</taxon>
        <taxon>Rickenellaceae</taxon>
        <taxon>Rickenella</taxon>
    </lineage>
</organism>
<keyword evidence="3" id="KW-1185">Reference proteome</keyword>
<dbReference type="AlphaFoldDB" id="A0A4Y7PVM1"/>
<name>A0A4Y7PVM1_9AGAM</name>
<protein>
    <submittedName>
        <fullName evidence="2">Uncharacterized protein</fullName>
    </submittedName>
</protein>
<reference evidence="2 3" key="1">
    <citation type="submission" date="2018-06" db="EMBL/GenBank/DDBJ databases">
        <title>A transcriptomic atlas of mushroom development highlights an independent origin of complex multicellularity.</title>
        <authorList>
            <consortium name="DOE Joint Genome Institute"/>
            <person name="Krizsan K."/>
            <person name="Almasi E."/>
            <person name="Merenyi Z."/>
            <person name="Sahu N."/>
            <person name="Viragh M."/>
            <person name="Koszo T."/>
            <person name="Mondo S."/>
            <person name="Kiss B."/>
            <person name="Balint B."/>
            <person name="Kues U."/>
            <person name="Barry K."/>
            <person name="Hegedus J.C."/>
            <person name="Henrissat B."/>
            <person name="Johnson J."/>
            <person name="Lipzen A."/>
            <person name="Ohm R."/>
            <person name="Nagy I."/>
            <person name="Pangilinan J."/>
            <person name="Yan J."/>
            <person name="Xiong Y."/>
            <person name="Grigoriev I.V."/>
            <person name="Hibbett D.S."/>
            <person name="Nagy L.G."/>
        </authorList>
    </citation>
    <scope>NUCLEOTIDE SEQUENCE [LARGE SCALE GENOMIC DNA]</scope>
    <source>
        <strain evidence="2 3">SZMC22713</strain>
    </source>
</reference>
<keyword evidence="1" id="KW-0812">Transmembrane</keyword>
<keyword evidence="1" id="KW-1133">Transmembrane helix</keyword>
<gene>
    <name evidence="2" type="ORF">BD410DRAFT_493444</name>
</gene>
<dbReference type="EMBL" id="ML170206">
    <property type="protein sequence ID" value="TDL18580.1"/>
    <property type="molecule type" value="Genomic_DNA"/>
</dbReference>
<dbReference type="VEuPathDB" id="FungiDB:BD410DRAFT_493444"/>
<proteinExistence type="predicted"/>
<evidence type="ECO:0000256" key="1">
    <source>
        <dbReference type="SAM" id="Phobius"/>
    </source>
</evidence>
<keyword evidence="1" id="KW-0472">Membrane</keyword>
<dbReference type="Proteomes" id="UP000294933">
    <property type="component" value="Unassembled WGS sequence"/>
</dbReference>